<keyword evidence="3" id="KW-1185">Reference proteome</keyword>
<proteinExistence type="predicted"/>
<dbReference type="InterPro" id="IPR024311">
    <property type="entry name" value="Lipocalin-like"/>
</dbReference>
<gene>
    <name evidence="2" type="ORF">CLV84_2814</name>
</gene>
<accession>A0A2S6I3Y7</accession>
<dbReference type="EMBL" id="PTJC01000006">
    <property type="protein sequence ID" value="PPK85902.1"/>
    <property type="molecule type" value="Genomic_DNA"/>
</dbReference>
<sequence>MRTLVCLLFCLPFLFTSCEKDEVSPYTGEIVGTWRMESGSGGGQITTSFGGTEFKSDLTLLMVQPTTYEIQFTTAKQFNVSGSLNMEMTFDMLGQTTTQVVGMSDLFSDGTFEVTGDKMVLTANQGDNRQEVTIVTLTDTELQIEAKGAVTRTVAGASTVTDQVIDYRFVRVN</sequence>
<dbReference type="Proteomes" id="UP000237662">
    <property type="component" value="Unassembled WGS sequence"/>
</dbReference>
<organism evidence="2 3">
    <name type="scientific">Neolewinella xylanilytica</name>
    <dbReference type="NCBI Taxonomy" id="1514080"/>
    <lineage>
        <taxon>Bacteria</taxon>
        <taxon>Pseudomonadati</taxon>
        <taxon>Bacteroidota</taxon>
        <taxon>Saprospiria</taxon>
        <taxon>Saprospirales</taxon>
        <taxon>Lewinellaceae</taxon>
        <taxon>Neolewinella</taxon>
    </lineage>
</organism>
<feature type="domain" description="Lipocalin-like" evidence="1">
    <location>
        <begin position="30"/>
        <end position="144"/>
    </location>
</feature>
<evidence type="ECO:0000313" key="2">
    <source>
        <dbReference type="EMBL" id="PPK85902.1"/>
    </source>
</evidence>
<reference evidence="2 3" key="1">
    <citation type="submission" date="2018-02" db="EMBL/GenBank/DDBJ databases">
        <title>Genomic Encyclopedia of Archaeal and Bacterial Type Strains, Phase II (KMG-II): from individual species to whole genera.</title>
        <authorList>
            <person name="Goeker M."/>
        </authorList>
    </citation>
    <scope>NUCLEOTIDE SEQUENCE [LARGE SCALE GENOMIC DNA]</scope>
    <source>
        <strain evidence="2 3">DSM 29526</strain>
    </source>
</reference>
<evidence type="ECO:0000313" key="3">
    <source>
        <dbReference type="Proteomes" id="UP000237662"/>
    </source>
</evidence>
<comment type="caution">
    <text evidence="2">The sequence shown here is derived from an EMBL/GenBank/DDBJ whole genome shotgun (WGS) entry which is preliminary data.</text>
</comment>
<name>A0A2S6I3Y7_9BACT</name>
<protein>
    <submittedName>
        <fullName evidence="2">Lipocalin-like protein</fullName>
    </submittedName>
</protein>
<dbReference type="RefSeq" id="WP_104420382.1">
    <property type="nucleotide sequence ID" value="NZ_PTJC01000006.1"/>
</dbReference>
<dbReference type="AlphaFoldDB" id="A0A2S6I3Y7"/>
<dbReference type="Pfam" id="PF13648">
    <property type="entry name" value="Lipocalin_4"/>
    <property type="match status" value="1"/>
</dbReference>
<dbReference type="PROSITE" id="PS51257">
    <property type="entry name" value="PROKAR_LIPOPROTEIN"/>
    <property type="match status" value="1"/>
</dbReference>
<evidence type="ECO:0000259" key="1">
    <source>
        <dbReference type="Pfam" id="PF13648"/>
    </source>
</evidence>